<dbReference type="SUPFAM" id="SSF52540">
    <property type="entry name" value="P-loop containing nucleoside triphosphate hydrolases"/>
    <property type="match status" value="1"/>
</dbReference>
<evidence type="ECO:0000313" key="2">
    <source>
        <dbReference type="EMBL" id="SFM36982.1"/>
    </source>
</evidence>
<dbReference type="Gene3D" id="3.40.50.300">
    <property type="entry name" value="P-loop containing nucleotide triphosphate hydrolases"/>
    <property type="match status" value="1"/>
</dbReference>
<dbReference type="InterPro" id="IPR003593">
    <property type="entry name" value="AAA+_ATPase"/>
</dbReference>
<dbReference type="SMART" id="SM00382">
    <property type="entry name" value="AAA"/>
    <property type="match status" value="1"/>
</dbReference>
<name>A0A1I4QA63_9FIRM</name>
<organism evidence="2 3">
    <name type="scientific">Pelosinus propionicus DSM 13327</name>
    <dbReference type="NCBI Taxonomy" id="1123291"/>
    <lineage>
        <taxon>Bacteria</taxon>
        <taxon>Bacillati</taxon>
        <taxon>Bacillota</taxon>
        <taxon>Negativicutes</taxon>
        <taxon>Selenomonadales</taxon>
        <taxon>Sporomusaceae</taxon>
        <taxon>Pelosinus</taxon>
    </lineage>
</organism>
<dbReference type="EMBL" id="FOTS01000090">
    <property type="protein sequence ID" value="SFM36982.1"/>
    <property type="molecule type" value="Genomic_DNA"/>
</dbReference>
<protein>
    <submittedName>
        <fullName evidence="2">AAA domain-containing protein</fullName>
    </submittedName>
</protein>
<gene>
    <name evidence="2" type="ORF">SAMN04490355_109010</name>
</gene>
<dbReference type="AlphaFoldDB" id="A0A1I4QA63"/>
<dbReference type="STRING" id="1123291.SAMN04490355_109010"/>
<dbReference type="Pfam" id="PF13479">
    <property type="entry name" value="AAA_24"/>
    <property type="match status" value="1"/>
</dbReference>
<evidence type="ECO:0000259" key="1">
    <source>
        <dbReference type="SMART" id="SM00382"/>
    </source>
</evidence>
<sequence length="330" mass="36988">MSIFQKAERRKAKLRLALCGPSGSGKTYSALKIAKGMGGKIALIDTENGSGQLYCDIADYDVAEIAPPFSVDKYIGAIKGAEDAGYDVLIIDSLSHAWSKQGGILDEVNKRGGKNSFTNGWRDATPMHDKFIDAILQSPIHIIVTMRAKTAYEMEKDDKGKIIPVKKGMEPVQRAGLEYEFTVVLDMDNERHTATSGKDRTRLFDGKCFTPDENTGIELMQWLGMGIDQQPRYYQGQQQWNGGYQQAYEQQPVQQYQQQAPFLPPQAYGFIAFEQEIILEWNNGGWDPNGIPGYIHARFGRPPAQLTYDECNSLKLEFEHFAKIEQGGQQ</sequence>
<keyword evidence="3" id="KW-1185">Reference proteome</keyword>
<reference evidence="3" key="1">
    <citation type="submission" date="2016-10" db="EMBL/GenBank/DDBJ databases">
        <authorList>
            <person name="Varghese N."/>
            <person name="Submissions S."/>
        </authorList>
    </citation>
    <scope>NUCLEOTIDE SEQUENCE [LARGE SCALE GENOMIC DNA]</scope>
    <source>
        <strain evidence="3">DSM 13327</strain>
    </source>
</reference>
<feature type="domain" description="AAA+ ATPase" evidence="1">
    <location>
        <begin position="12"/>
        <end position="191"/>
    </location>
</feature>
<accession>A0A1I4QA63</accession>
<dbReference type="RefSeq" id="WP_217645157.1">
    <property type="nucleotide sequence ID" value="NZ_FOTS01000090.1"/>
</dbReference>
<dbReference type="Proteomes" id="UP000199520">
    <property type="component" value="Unassembled WGS sequence"/>
</dbReference>
<dbReference type="InterPro" id="IPR027417">
    <property type="entry name" value="P-loop_NTPase"/>
</dbReference>
<proteinExistence type="predicted"/>
<evidence type="ECO:0000313" key="3">
    <source>
        <dbReference type="Proteomes" id="UP000199520"/>
    </source>
</evidence>